<feature type="disulfide bond" evidence="4">
    <location>
        <begin position="861"/>
        <end position="888"/>
    </location>
</feature>
<feature type="domain" description="Sushi" evidence="7">
    <location>
        <begin position="155"/>
        <end position="212"/>
    </location>
</feature>
<feature type="domain" description="Sushi" evidence="7">
    <location>
        <begin position="1108"/>
        <end position="1170"/>
    </location>
</feature>
<dbReference type="PROSITE" id="PS50923">
    <property type="entry name" value="SUSHI"/>
    <property type="match status" value="22"/>
</dbReference>
<comment type="caution">
    <text evidence="4">Lacks conserved residue(s) required for the propagation of feature annotation.</text>
</comment>
<feature type="domain" description="Sushi" evidence="7">
    <location>
        <begin position="1555"/>
        <end position="1612"/>
    </location>
</feature>
<evidence type="ECO:0000259" key="6">
    <source>
        <dbReference type="PROSITE" id="PS50227"/>
    </source>
</evidence>
<feature type="disulfide bond" evidence="4">
    <location>
        <begin position="1461"/>
        <end position="1488"/>
    </location>
</feature>
<feature type="domain" description="Sushi" evidence="7">
    <location>
        <begin position="1224"/>
        <end position="1291"/>
    </location>
</feature>
<feature type="domain" description="Sushi" evidence="7">
    <location>
        <begin position="1353"/>
        <end position="1413"/>
    </location>
</feature>
<protein>
    <submittedName>
        <fullName evidence="8">Sushi, von Willebrand factor type A, EGF and pentraxin domain-containing protein 1</fullName>
    </submittedName>
</protein>
<feature type="domain" description="Sushi" evidence="7">
    <location>
        <begin position="773"/>
        <end position="831"/>
    </location>
</feature>
<feature type="domain" description="Sushi" evidence="7">
    <location>
        <begin position="1292"/>
        <end position="1352"/>
    </location>
</feature>
<evidence type="ECO:0000256" key="4">
    <source>
        <dbReference type="PROSITE-ProRule" id="PRU00302"/>
    </source>
</evidence>
<organism evidence="8 9">
    <name type="scientific">Geodia barretti</name>
    <name type="common">Barrett's horny sponge</name>
    <dbReference type="NCBI Taxonomy" id="519541"/>
    <lineage>
        <taxon>Eukaryota</taxon>
        <taxon>Metazoa</taxon>
        <taxon>Porifera</taxon>
        <taxon>Demospongiae</taxon>
        <taxon>Heteroscleromorpha</taxon>
        <taxon>Tetractinellida</taxon>
        <taxon>Astrophorina</taxon>
        <taxon>Geodiidae</taxon>
        <taxon>Geodia</taxon>
    </lineage>
</organism>
<dbReference type="PANTHER" id="PTHR45656">
    <property type="entry name" value="PROTEIN CBR-CLEC-78"/>
    <property type="match status" value="1"/>
</dbReference>
<feature type="domain" description="G-protein coupled receptors family 2 profile 1" evidence="6">
    <location>
        <begin position="1025"/>
        <end position="1114"/>
    </location>
</feature>
<dbReference type="InterPro" id="IPR008922">
    <property type="entry name" value="Di-copper_centre_dom_sf"/>
</dbReference>
<feature type="domain" description="G-protein coupled receptors family 2 profile 1" evidence="6">
    <location>
        <begin position="1212"/>
        <end position="1298"/>
    </location>
</feature>
<evidence type="ECO:0000256" key="1">
    <source>
        <dbReference type="ARBA" id="ARBA00022729"/>
    </source>
</evidence>
<feature type="domain" description="Sushi" evidence="7">
    <location>
        <begin position="598"/>
        <end position="655"/>
    </location>
</feature>
<name>A0AA35RYH4_GEOBA</name>
<accession>A0AA35RYH4</accession>
<comment type="caution">
    <text evidence="8">The sequence shown here is derived from an EMBL/GenBank/DDBJ whole genome shotgun (WGS) entry which is preliminary data.</text>
</comment>
<dbReference type="GO" id="GO:0016020">
    <property type="term" value="C:membrane"/>
    <property type="evidence" value="ECO:0007669"/>
    <property type="project" value="InterPro"/>
</dbReference>
<feature type="domain" description="Sushi" evidence="7">
    <location>
        <begin position="358"/>
        <end position="413"/>
    </location>
</feature>
<feature type="domain" description="Sushi" evidence="7">
    <location>
        <begin position="714"/>
        <end position="772"/>
    </location>
</feature>
<feature type="domain" description="Sushi" evidence="7">
    <location>
        <begin position="1046"/>
        <end position="1105"/>
    </location>
</feature>
<dbReference type="Pfam" id="PF00264">
    <property type="entry name" value="Tyrosinase"/>
    <property type="match status" value="1"/>
</dbReference>
<dbReference type="InterPro" id="IPR000436">
    <property type="entry name" value="Sushi_SCR_CCP_dom"/>
</dbReference>
<dbReference type="SUPFAM" id="SSF48056">
    <property type="entry name" value="Di-copper centre-containing domain"/>
    <property type="match status" value="1"/>
</dbReference>
<dbReference type="InterPro" id="IPR035976">
    <property type="entry name" value="Sushi/SCR/CCP_sf"/>
</dbReference>
<feature type="domain" description="Sushi" evidence="7">
    <location>
        <begin position="414"/>
        <end position="472"/>
    </location>
</feature>
<feature type="region of interest" description="Disordered" evidence="5">
    <location>
        <begin position="1609"/>
        <end position="1634"/>
    </location>
</feature>
<feature type="disulfide bond" evidence="4">
    <location>
        <begin position="1294"/>
        <end position="1337"/>
    </location>
</feature>
<dbReference type="EMBL" id="CASHTH010001755">
    <property type="protein sequence ID" value="CAI8019492.1"/>
    <property type="molecule type" value="Genomic_DNA"/>
</dbReference>
<feature type="domain" description="Sushi" evidence="7">
    <location>
        <begin position="473"/>
        <end position="532"/>
    </location>
</feature>
<dbReference type="Gene3D" id="1.10.1280.10">
    <property type="entry name" value="Di-copper center containing domain from catechol oxidase"/>
    <property type="match status" value="1"/>
</dbReference>
<keyword evidence="3 4" id="KW-1015">Disulfide bond</keyword>
<feature type="domain" description="Sushi" evidence="7">
    <location>
        <begin position="217"/>
        <end position="277"/>
    </location>
</feature>
<feature type="domain" description="Sushi" evidence="7">
    <location>
        <begin position="535"/>
        <end position="594"/>
    </location>
</feature>
<feature type="disulfide bond" evidence="4">
    <location>
        <begin position="384"/>
        <end position="411"/>
    </location>
</feature>
<dbReference type="SUPFAM" id="SSF57535">
    <property type="entry name" value="Complement control module/SCR domain"/>
    <property type="match status" value="23"/>
</dbReference>
<feature type="region of interest" description="Disordered" evidence="5">
    <location>
        <begin position="1500"/>
        <end position="1521"/>
    </location>
</feature>
<feature type="domain" description="Sushi" evidence="7">
    <location>
        <begin position="278"/>
        <end position="335"/>
    </location>
</feature>
<evidence type="ECO:0000313" key="9">
    <source>
        <dbReference type="Proteomes" id="UP001174909"/>
    </source>
</evidence>
<dbReference type="PANTHER" id="PTHR45656:SF4">
    <property type="entry name" value="PROTEIN CBR-CLEC-78"/>
    <property type="match status" value="1"/>
</dbReference>
<dbReference type="GO" id="GO:0016491">
    <property type="term" value="F:oxidoreductase activity"/>
    <property type="evidence" value="ECO:0007669"/>
    <property type="project" value="InterPro"/>
</dbReference>
<feature type="disulfide bond" evidence="4">
    <location>
        <begin position="802"/>
        <end position="829"/>
    </location>
</feature>
<feature type="domain" description="Sushi" evidence="7">
    <location>
        <begin position="656"/>
        <end position="713"/>
    </location>
</feature>
<dbReference type="InterPro" id="IPR001879">
    <property type="entry name" value="GPCR_2_extracellular_dom"/>
</dbReference>
<feature type="disulfide bond" evidence="4">
    <location>
        <begin position="219"/>
        <end position="262"/>
    </location>
</feature>
<gene>
    <name evidence="8" type="ORF">GBAR_LOCUS11715</name>
</gene>
<feature type="disulfide bond" evidence="4">
    <location>
        <begin position="954"/>
        <end position="981"/>
    </location>
</feature>
<feature type="domain" description="Sushi" evidence="7">
    <location>
        <begin position="64"/>
        <end position="135"/>
    </location>
</feature>
<keyword evidence="2" id="KW-0677">Repeat</keyword>
<dbReference type="SMART" id="SM00032">
    <property type="entry name" value="CCP"/>
    <property type="match status" value="23"/>
</dbReference>
<evidence type="ECO:0000256" key="5">
    <source>
        <dbReference type="SAM" id="MobiDB-lite"/>
    </source>
</evidence>
<feature type="region of interest" description="Disordered" evidence="5">
    <location>
        <begin position="1"/>
        <end position="21"/>
    </location>
</feature>
<feature type="domain" description="Sushi" evidence="7">
    <location>
        <begin position="832"/>
        <end position="890"/>
    </location>
</feature>
<evidence type="ECO:0000256" key="3">
    <source>
        <dbReference type="ARBA" id="ARBA00023157"/>
    </source>
</evidence>
<proteinExistence type="predicted"/>
<feature type="domain" description="Sushi" evidence="7">
    <location>
        <begin position="984"/>
        <end position="1045"/>
    </location>
</feature>
<sequence>MPSVRSIAPAKSPSFAPMPPIQTHDRRMELPRRISNPQNALKLLWIAAFLLRSNLAIPVADSLAKCGSIGRPVNGFRRDNYVVRSSDQGFFVGSSVTFGCRLGYKLRGERDIECRESSTGDGRAEWSASLPRCVPYRRWREEKAEAPHELARRTTGCTDLGDPRNGMRTLIDGHTSGSVVTFECSRGYELMGAQRLTCRQGSWGRPWPQCSPSSELAMCGDPGKIFRVFGWRFVEGTREGATVTYSCVKGLVLVDGDEVRTCLSTGEWSGQLPRCTVVNCDPPAQPRHGTVSFPNVGYSYTATYSCDSGHILEGAGVVTCQENGRWSSGPPTCRGDMRERERERERRERDEILADYVKTCATHTHGSVSHARPPMYQSMATYQCNTGYGLVGAASSECLANGSWSNSPPTCEPSTCSDISVGRNVEVTQTNRNFVYSVAIHACHEGYRLHGNQIRECQPSGIWSGGPPSCIPIVCLPIYAPNNGNFSLSDRTCYRSEAVYTCNGGYILSGGDMIRTCQDTMLWSGREPCCVRATVECPVLTGILSGTVEVEEPLEPGAVATYSCSSGHSLGGGTRERVCLEGGVWSGTEPRCVPDVTPMCEELFAPAFGRVSVSGREVGSTAEYSCNPGYIRSGDRTRTCLSPGMWSGNAPTCEPVDCRVLLPPANGFVVVGTTTLGSMATYSCDPSFRIVGTDSRECQEDGTWSGETPTCEVIDCGSLMSPDNGTVDLSEGSLLGAMATYSCDPSFTLIGMSSRVCQEDETWSGEAPTCIAIDCGELDGPADGRVDTSQGSLLGAEAIYTCGPSFRLVGTSIRQCQDNGSWSGEAPTCEVIDCGSLMSPDNGAVNVSEGSLLGAMATYSCDPSFTLIGMSSRVCQEDETWSGEDPTCIVIDCGGLEPPDNGAVDVSEGSLLGAMATYSCDPHIVCPVLEDPEFGSVVYEGGRRGVGSDATYACQSRYSIVGDPVRICLGTGEWSGQAPSCELLECPGLEDPPNGMVTVMDNVPGSVAMYICDSGYMLSAQGDRNCERLGERDTQWGGVPPTCTLIMCPLLEDPDNGRVTTPPPYPVNSTAVYACNRGFESSSGSIRRVCMADGTWSSTAPVCIMSIVACPSNLGDPEFGSVAIRGNATLGSTALYSCQLGYQVVGEPERLCQLNGLIGVWGGEEPTCEAVMCPQLEDPVDGFLRITGLAVGAETVYFCDSGFQRSGLLRRECLPTGNWSGQDTLCNPLPGTASCGRLNDPDQGTVAYETTTPGSVATYSCILGYVPVGGARERRCQDNGTWDGTQLTCDAIDCGPLSDPVNGMVSVSLDTTLKATARYNCVSGYELTGLSGDVRFCTVTGEWSETDPTCERVDCGPLSPPVNGVVDQSRGTRFTDETLYTCLEGYVLTPSDSQIRICTETGQWSGSDPTCDLSESTVDCGSPPLPPNAMVTLLNSSTGLLALAEIFVEGLTVGSSVTYLCNPGYTRVGLLRRVCQNNGEWTGDDTRCLRVEDVTCPPLTPPTNGLISGGEGEQPVGRRPRTAVTKTTLWRVHGSVRVAATDFGAAWSQRVNVRIQCPDPGVPEDGRRIGDNFEIGESVLFLCFDGFEPDGMSTLICLANGTWSNPTPTCTVPTSAGSRRRRGSCSGSSEDEQLPTLGERCSCIAGQLVSCCRLRQEWSQLSSDQQEHYIAAVRTAAMNPLYRPAYVRIMRLYLEAFESVALNENPDTSLFFPWHRYYLNLYEDLLRVIDRSVTIPYWDWTLTPDRPYRISSIRSRFRVWEQYG</sequence>
<dbReference type="InterPro" id="IPR051277">
    <property type="entry name" value="SEZ6_CSMD_C4BPB_Regulators"/>
</dbReference>
<dbReference type="Pfam" id="PF00084">
    <property type="entry name" value="Sushi"/>
    <property type="match status" value="23"/>
</dbReference>
<evidence type="ECO:0000313" key="8">
    <source>
        <dbReference type="EMBL" id="CAI8019492.1"/>
    </source>
</evidence>
<feature type="disulfide bond" evidence="4">
    <location>
        <begin position="684"/>
        <end position="711"/>
    </location>
</feature>
<dbReference type="CDD" id="cd00033">
    <property type="entry name" value="CCP"/>
    <property type="match status" value="23"/>
</dbReference>
<keyword evidence="9" id="KW-1185">Reference proteome</keyword>
<feature type="disulfide bond" evidence="4">
    <location>
        <begin position="443"/>
        <end position="470"/>
    </location>
</feature>
<dbReference type="PROSITE" id="PS50227">
    <property type="entry name" value="G_PROTEIN_RECEP_F2_3"/>
    <property type="match status" value="2"/>
</dbReference>
<evidence type="ECO:0000256" key="2">
    <source>
        <dbReference type="ARBA" id="ARBA00022737"/>
    </source>
</evidence>
<dbReference type="InterPro" id="IPR002227">
    <property type="entry name" value="Tyrosinase_Cu-bd"/>
</dbReference>
<reference evidence="8" key="1">
    <citation type="submission" date="2023-03" db="EMBL/GenBank/DDBJ databases">
        <authorList>
            <person name="Steffen K."/>
            <person name="Cardenas P."/>
        </authorList>
    </citation>
    <scope>NUCLEOTIDE SEQUENCE</scope>
</reference>
<feature type="disulfide bond" evidence="4">
    <location>
        <begin position="743"/>
        <end position="770"/>
    </location>
</feature>
<dbReference type="Proteomes" id="UP001174909">
    <property type="component" value="Unassembled WGS sequence"/>
</dbReference>
<keyword evidence="4" id="KW-0768">Sushi</keyword>
<feature type="disulfide bond" evidence="4">
    <location>
        <begin position="306"/>
        <end position="333"/>
    </location>
</feature>
<evidence type="ECO:0000259" key="7">
    <source>
        <dbReference type="PROSITE" id="PS50923"/>
    </source>
</evidence>
<feature type="disulfide bond" evidence="4">
    <location>
        <begin position="1355"/>
        <end position="1398"/>
    </location>
</feature>
<dbReference type="Gene3D" id="2.10.70.10">
    <property type="entry name" value="Complement Module, domain 1"/>
    <property type="match status" value="23"/>
</dbReference>
<keyword evidence="1" id="KW-0732">Signal</keyword>
<feature type="disulfide bond" evidence="4">
    <location>
        <begin position="1583"/>
        <end position="1610"/>
    </location>
</feature>
<feature type="domain" description="Sushi" evidence="7">
    <location>
        <begin position="1418"/>
        <end position="1490"/>
    </location>
</feature>
<feature type="domain" description="Sushi" evidence="7">
    <location>
        <begin position="924"/>
        <end position="983"/>
    </location>
</feature>
<feature type="disulfide bond" evidence="4">
    <location>
        <begin position="626"/>
        <end position="653"/>
    </location>
</feature>
<dbReference type="GO" id="GO:0004930">
    <property type="term" value="F:G protein-coupled receptor activity"/>
    <property type="evidence" value="ECO:0007669"/>
    <property type="project" value="InterPro"/>
</dbReference>